<dbReference type="Pfam" id="PF11431">
    <property type="entry name" value="Transport_MerF"/>
    <property type="match status" value="1"/>
</dbReference>
<dbReference type="RefSeq" id="WP_418157734.1">
    <property type="nucleotide sequence ID" value="NZ_JBBLZC010000001.1"/>
</dbReference>
<proteinExistence type="predicted"/>
<keyword evidence="1" id="KW-0812">Transmembrane</keyword>
<dbReference type="Proteomes" id="UP001375743">
    <property type="component" value="Unassembled WGS sequence"/>
</dbReference>
<dbReference type="NCBIfam" id="NF033565">
    <property type="entry name" value="trans_MerF"/>
    <property type="match status" value="1"/>
</dbReference>
<protein>
    <submittedName>
        <fullName evidence="2">Mercury resistance system transport protein MerF</fullName>
    </submittedName>
</protein>
<dbReference type="Gene3D" id="1.10.287.910">
    <property type="entry name" value="bacterial mercury transporter, merf"/>
    <property type="match status" value="1"/>
</dbReference>
<keyword evidence="1" id="KW-0472">Membrane</keyword>
<name>A0ABU8XL08_9PROT</name>
<feature type="transmembrane region" description="Helical" evidence="1">
    <location>
        <begin position="41"/>
        <end position="62"/>
    </location>
</feature>
<dbReference type="InterPro" id="IPR021091">
    <property type="entry name" value="Mercury_ion_transport_MerF"/>
</dbReference>
<organism evidence="2 3">
    <name type="scientific">Benzoatithermus flavus</name>
    <dbReference type="NCBI Taxonomy" id="3108223"/>
    <lineage>
        <taxon>Bacteria</taxon>
        <taxon>Pseudomonadati</taxon>
        <taxon>Pseudomonadota</taxon>
        <taxon>Alphaproteobacteria</taxon>
        <taxon>Geminicoccales</taxon>
        <taxon>Geminicoccaceae</taxon>
        <taxon>Benzoatithermus</taxon>
    </lineage>
</organism>
<reference evidence="2 3" key="1">
    <citation type="submission" date="2024-01" db="EMBL/GenBank/DDBJ databases">
        <title>Multi-omics insights into the function and evolution of sodium benzoate biodegradation pathways in Benzoatithermus flavus gen. nov., sp. nov. from hot spring.</title>
        <authorList>
            <person name="Hu C.-J."/>
            <person name="Li W.-J."/>
        </authorList>
    </citation>
    <scope>NUCLEOTIDE SEQUENCE [LARGE SCALE GENOMIC DNA]</scope>
    <source>
        <strain evidence="2 3">SYSU G07066</strain>
    </source>
</reference>
<keyword evidence="3" id="KW-1185">Reference proteome</keyword>
<evidence type="ECO:0000313" key="2">
    <source>
        <dbReference type="EMBL" id="MEK0081892.1"/>
    </source>
</evidence>
<evidence type="ECO:0000256" key="1">
    <source>
        <dbReference type="SAM" id="Phobius"/>
    </source>
</evidence>
<dbReference type="EMBL" id="JBBLZC010000001">
    <property type="protein sequence ID" value="MEK0081892.1"/>
    <property type="molecule type" value="Genomic_DNA"/>
</dbReference>
<evidence type="ECO:0000313" key="3">
    <source>
        <dbReference type="Proteomes" id="UP001375743"/>
    </source>
</evidence>
<accession>A0ABU8XL08</accession>
<sequence length="68" mass="6852">MTDAALLCTGILGSVIAAPCCFTPVLVALLGAVGLSASVGWLDVAPLPALAGVVGITAYALWRRRRTA</sequence>
<keyword evidence="1" id="KW-1133">Transmembrane helix</keyword>
<comment type="caution">
    <text evidence="2">The sequence shown here is derived from an EMBL/GenBank/DDBJ whole genome shotgun (WGS) entry which is preliminary data.</text>
</comment>
<gene>
    <name evidence="2" type="primary">merF</name>
    <name evidence="2" type="ORF">U1T56_01915</name>
</gene>